<dbReference type="InterPro" id="IPR042238">
    <property type="entry name" value="Rad28/ERCC8/Ckn1/ATCSA-1"/>
</dbReference>
<keyword evidence="1 5" id="KW-0853">WD repeat</keyword>
<dbReference type="GO" id="GO:0043161">
    <property type="term" value="P:proteasome-mediated ubiquitin-dependent protein catabolic process"/>
    <property type="evidence" value="ECO:0007669"/>
    <property type="project" value="TreeGrafter"/>
</dbReference>
<evidence type="ECO:0000256" key="3">
    <source>
        <dbReference type="ARBA" id="ARBA00022763"/>
    </source>
</evidence>
<keyword evidence="2" id="KW-0677">Repeat</keyword>
<proteinExistence type="predicted"/>
<evidence type="ECO:0000313" key="7">
    <source>
        <dbReference type="EMBL" id="CAG8951094.1"/>
    </source>
</evidence>
<feature type="repeat" description="WD" evidence="5">
    <location>
        <begin position="207"/>
        <end position="242"/>
    </location>
</feature>
<dbReference type="InterPro" id="IPR019775">
    <property type="entry name" value="WD40_repeat_CS"/>
</dbReference>
<accession>A0A9N9PG04</accession>
<feature type="region of interest" description="Disordered" evidence="6">
    <location>
        <begin position="415"/>
        <end position="453"/>
    </location>
</feature>
<dbReference type="GO" id="GO:0006283">
    <property type="term" value="P:transcription-coupled nucleotide-excision repair"/>
    <property type="evidence" value="ECO:0007669"/>
    <property type="project" value="InterPro"/>
</dbReference>
<feature type="repeat" description="WD" evidence="5">
    <location>
        <begin position="67"/>
        <end position="108"/>
    </location>
</feature>
<evidence type="ECO:0000256" key="6">
    <source>
        <dbReference type="SAM" id="MobiDB-lite"/>
    </source>
</evidence>
<reference evidence="7" key="1">
    <citation type="submission" date="2021-07" db="EMBL/GenBank/DDBJ databases">
        <authorList>
            <person name="Durling M."/>
        </authorList>
    </citation>
    <scope>NUCLEOTIDE SEQUENCE</scope>
</reference>
<evidence type="ECO:0000256" key="1">
    <source>
        <dbReference type="ARBA" id="ARBA00022574"/>
    </source>
</evidence>
<feature type="repeat" description="WD" evidence="5">
    <location>
        <begin position="272"/>
        <end position="313"/>
    </location>
</feature>
<dbReference type="InterPro" id="IPR001680">
    <property type="entry name" value="WD40_rpt"/>
</dbReference>
<dbReference type="SMART" id="SM00320">
    <property type="entry name" value="WD40"/>
    <property type="match status" value="5"/>
</dbReference>
<dbReference type="GO" id="GO:0031464">
    <property type="term" value="C:Cul4A-RING E3 ubiquitin ligase complex"/>
    <property type="evidence" value="ECO:0007669"/>
    <property type="project" value="TreeGrafter"/>
</dbReference>
<keyword evidence="3" id="KW-0227">DNA damage</keyword>
<dbReference type="GO" id="GO:0000109">
    <property type="term" value="C:nucleotide-excision repair complex"/>
    <property type="evidence" value="ECO:0007669"/>
    <property type="project" value="TreeGrafter"/>
</dbReference>
<protein>
    <recommendedName>
        <fullName evidence="9">DNA excision repair protein ERCC-8</fullName>
    </recommendedName>
</protein>
<dbReference type="AlphaFoldDB" id="A0A9N9PG04"/>
<dbReference type="EMBL" id="CAJVRL010000039">
    <property type="protein sequence ID" value="CAG8951094.1"/>
    <property type="molecule type" value="Genomic_DNA"/>
</dbReference>
<keyword evidence="8" id="KW-1185">Reference proteome</keyword>
<dbReference type="GO" id="GO:0000209">
    <property type="term" value="P:protein polyubiquitination"/>
    <property type="evidence" value="ECO:0007669"/>
    <property type="project" value="TreeGrafter"/>
</dbReference>
<gene>
    <name evidence="7" type="ORF">HYFRA_00006492</name>
</gene>
<dbReference type="PROSITE" id="PS50294">
    <property type="entry name" value="WD_REPEATS_REGION"/>
    <property type="match status" value="3"/>
</dbReference>
<dbReference type="PRINTS" id="PR00320">
    <property type="entry name" value="GPROTEINBRPT"/>
</dbReference>
<dbReference type="PANTHER" id="PTHR46202">
    <property type="entry name" value="DNA EXCISION REPAIR PROTEIN ERCC-8"/>
    <property type="match status" value="1"/>
</dbReference>
<dbReference type="PROSITE" id="PS50082">
    <property type="entry name" value="WD_REPEATS_2"/>
    <property type="match status" value="3"/>
</dbReference>
<sequence>MNRFLSDRSAGFLSASQFARIQNSRRLQNIQLCAKVRFDGGRREFIQNGDEAPPNNNNESVNPNSRIWAHQSGVNALALDIDNRILVSGGADSSLNLWNLEDHATPSSHMFKPIASIARTASAHQYGITQLSFYPFDSDAFLSSSYDHHLKLYATETQQLSADFNMDSIVYAHTLSPIANHLLVACATQNPVVRLVDLRSGANTHSLPGHAGALLSLAWNPTVEHVLASGGVDGTIRLWDIRRSTGPLGILDMEDCRGIGAAGGAPRYRLSAKSHHGAVNGITWTGDGSFIISAGHDERVRVWNTANAANTLASFGPTLRNGHMSTLPLVLSPSGSTDLKRDLLFYPNQRDLLVFELHQGKLLKRLRVPGPVDATVRSRTGERIVRNRITALAWKGQSDGIFSAHTDGQIRAWCPRTEEDDDLDAEEDDSKRPKDNNDDDNTQGKRKRQVLDNVYRDLTRQRVTFG</sequence>
<evidence type="ECO:0000313" key="8">
    <source>
        <dbReference type="Proteomes" id="UP000696280"/>
    </source>
</evidence>
<dbReference type="Proteomes" id="UP000696280">
    <property type="component" value="Unassembled WGS sequence"/>
</dbReference>
<evidence type="ECO:0000256" key="4">
    <source>
        <dbReference type="ARBA" id="ARBA00023204"/>
    </source>
</evidence>
<evidence type="ECO:0000256" key="5">
    <source>
        <dbReference type="PROSITE-ProRule" id="PRU00221"/>
    </source>
</evidence>
<dbReference type="PANTHER" id="PTHR46202:SF1">
    <property type="entry name" value="DNA EXCISION REPAIR PROTEIN ERCC-8"/>
    <property type="match status" value="1"/>
</dbReference>
<dbReference type="Pfam" id="PF00400">
    <property type="entry name" value="WD40"/>
    <property type="match status" value="4"/>
</dbReference>
<organism evidence="7 8">
    <name type="scientific">Hymenoscyphus fraxineus</name>
    <dbReference type="NCBI Taxonomy" id="746836"/>
    <lineage>
        <taxon>Eukaryota</taxon>
        <taxon>Fungi</taxon>
        <taxon>Dikarya</taxon>
        <taxon>Ascomycota</taxon>
        <taxon>Pezizomycotina</taxon>
        <taxon>Leotiomycetes</taxon>
        <taxon>Helotiales</taxon>
        <taxon>Helotiaceae</taxon>
        <taxon>Hymenoscyphus</taxon>
    </lineage>
</organism>
<evidence type="ECO:0000256" key="2">
    <source>
        <dbReference type="ARBA" id="ARBA00022737"/>
    </source>
</evidence>
<dbReference type="InterPro" id="IPR036322">
    <property type="entry name" value="WD40_repeat_dom_sf"/>
</dbReference>
<dbReference type="OrthoDB" id="361494at2759"/>
<keyword evidence="4" id="KW-0234">DNA repair</keyword>
<dbReference type="InterPro" id="IPR020472">
    <property type="entry name" value="WD40_PAC1"/>
</dbReference>
<dbReference type="Gene3D" id="2.130.10.10">
    <property type="entry name" value="YVTN repeat-like/Quinoprotein amine dehydrogenase"/>
    <property type="match status" value="1"/>
</dbReference>
<dbReference type="InterPro" id="IPR015943">
    <property type="entry name" value="WD40/YVTN_repeat-like_dom_sf"/>
</dbReference>
<dbReference type="SUPFAM" id="SSF50978">
    <property type="entry name" value="WD40 repeat-like"/>
    <property type="match status" value="1"/>
</dbReference>
<evidence type="ECO:0008006" key="9">
    <source>
        <dbReference type="Google" id="ProtNLM"/>
    </source>
</evidence>
<comment type="caution">
    <text evidence="7">The sequence shown here is derived from an EMBL/GenBank/DDBJ whole genome shotgun (WGS) entry which is preliminary data.</text>
</comment>
<name>A0A9N9PG04_9HELO</name>
<dbReference type="PROSITE" id="PS00678">
    <property type="entry name" value="WD_REPEATS_1"/>
    <property type="match status" value="2"/>
</dbReference>
<feature type="compositionally biased region" description="Acidic residues" evidence="6">
    <location>
        <begin position="418"/>
        <end position="428"/>
    </location>
</feature>